<evidence type="ECO:0008006" key="4">
    <source>
        <dbReference type="Google" id="ProtNLM"/>
    </source>
</evidence>
<feature type="transmembrane region" description="Helical" evidence="1">
    <location>
        <begin position="54"/>
        <end position="76"/>
    </location>
</feature>
<comment type="caution">
    <text evidence="2">The sequence shown here is derived from an EMBL/GenBank/DDBJ whole genome shotgun (WGS) entry which is preliminary data.</text>
</comment>
<evidence type="ECO:0000313" key="3">
    <source>
        <dbReference type="Proteomes" id="UP000256328"/>
    </source>
</evidence>
<proteinExistence type="predicted"/>
<dbReference type="EMBL" id="PDLN01000006">
    <property type="protein sequence ID" value="RDW82973.1"/>
    <property type="molecule type" value="Genomic_DNA"/>
</dbReference>
<keyword evidence="1" id="KW-0472">Membrane</keyword>
<keyword evidence="1" id="KW-0812">Transmembrane</keyword>
<evidence type="ECO:0000313" key="2">
    <source>
        <dbReference type="EMBL" id="RDW82973.1"/>
    </source>
</evidence>
<organism evidence="2 3">
    <name type="scientific">Coleophoma crateriformis</name>
    <dbReference type="NCBI Taxonomy" id="565419"/>
    <lineage>
        <taxon>Eukaryota</taxon>
        <taxon>Fungi</taxon>
        <taxon>Dikarya</taxon>
        <taxon>Ascomycota</taxon>
        <taxon>Pezizomycotina</taxon>
        <taxon>Leotiomycetes</taxon>
        <taxon>Helotiales</taxon>
        <taxon>Dermateaceae</taxon>
        <taxon>Coleophoma</taxon>
    </lineage>
</organism>
<feature type="transmembrane region" description="Helical" evidence="1">
    <location>
        <begin position="21"/>
        <end position="42"/>
    </location>
</feature>
<reference evidence="2 3" key="1">
    <citation type="journal article" date="2018" name="IMA Fungus">
        <title>IMA Genome-F 9: Draft genome sequence of Annulohypoxylon stygium, Aspergillus mulundensis, Berkeleyomyces basicola (syn. Thielaviopsis basicola), Ceratocystis smalleyi, two Cercospora beticola strains, Coleophoma cylindrospora, Fusarium fracticaudum, Phialophora cf. hyalina, and Morchella septimelata.</title>
        <authorList>
            <person name="Wingfield B.D."/>
            <person name="Bills G.F."/>
            <person name="Dong Y."/>
            <person name="Huang W."/>
            <person name="Nel W.J."/>
            <person name="Swalarsk-Parry B.S."/>
            <person name="Vaghefi N."/>
            <person name="Wilken P.M."/>
            <person name="An Z."/>
            <person name="de Beer Z.W."/>
            <person name="De Vos L."/>
            <person name="Chen L."/>
            <person name="Duong T.A."/>
            <person name="Gao Y."/>
            <person name="Hammerbacher A."/>
            <person name="Kikkert J.R."/>
            <person name="Li Y."/>
            <person name="Li H."/>
            <person name="Li K."/>
            <person name="Li Q."/>
            <person name="Liu X."/>
            <person name="Ma X."/>
            <person name="Naidoo K."/>
            <person name="Pethybridge S.J."/>
            <person name="Sun J."/>
            <person name="Steenkamp E.T."/>
            <person name="van der Nest M.A."/>
            <person name="van Wyk S."/>
            <person name="Wingfield M.J."/>
            <person name="Xiong C."/>
            <person name="Yue Q."/>
            <person name="Zhang X."/>
        </authorList>
    </citation>
    <scope>NUCLEOTIDE SEQUENCE [LARGE SCALE GENOMIC DNA]</scope>
    <source>
        <strain evidence="2 3">BP5796</strain>
    </source>
</reference>
<keyword evidence="3" id="KW-1185">Reference proteome</keyword>
<accession>A0A3D8S9M4</accession>
<keyword evidence="1" id="KW-1133">Transmembrane helix</keyword>
<feature type="transmembrane region" description="Helical" evidence="1">
    <location>
        <begin position="88"/>
        <end position="109"/>
    </location>
</feature>
<name>A0A3D8S9M4_9HELO</name>
<protein>
    <recommendedName>
        <fullName evidence="4">MARVEL domain-containing protein</fullName>
    </recommendedName>
</protein>
<sequence length="194" mass="21790">MAIKRNDRQKLRSEYPRLLFHGLRSVQLMAALAVFGIMAYFMYDLHSEHYSIPWIFVALFAISGVTIAVQIVTMAFYACTYLSPKFNVILNAGITVLWAVGFGLLSFALKNTLNKACDIKTWATESGVLICHDYKILWVCTLVALVLTILALGLDIYADLRGKRGIYVLPGSDKSAFDMEFVRPHEIRKSGCQV</sequence>
<feature type="transmembrane region" description="Helical" evidence="1">
    <location>
        <begin position="136"/>
        <end position="157"/>
    </location>
</feature>
<evidence type="ECO:0000256" key="1">
    <source>
        <dbReference type="SAM" id="Phobius"/>
    </source>
</evidence>
<gene>
    <name evidence="2" type="ORF">BP5796_04464</name>
</gene>
<dbReference type="Proteomes" id="UP000256328">
    <property type="component" value="Unassembled WGS sequence"/>
</dbReference>
<dbReference type="AlphaFoldDB" id="A0A3D8S9M4"/>
<dbReference type="OrthoDB" id="5344006at2759"/>